<keyword evidence="3 5" id="KW-0862">Zinc</keyword>
<comment type="caution">
    <text evidence="7">The sequence shown here is derived from an EMBL/GenBank/DDBJ whole genome shotgun (WGS) entry which is preliminary data.</text>
</comment>
<dbReference type="PANTHER" id="PTHR14493:SF109">
    <property type="entry name" value="ZINC FINGER CCCH DOMAIN-CONTAINING PROTEIN 54"/>
    <property type="match status" value="1"/>
</dbReference>
<dbReference type="PROSITE" id="PS50103">
    <property type="entry name" value="ZF_C3H1"/>
    <property type="match status" value="1"/>
</dbReference>
<dbReference type="OrthoDB" id="410307at2759"/>
<keyword evidence="1 5" id="KW-0479">Metal-binding</keyword>
<dbReference type="GO" id="GO:0008270">
    <property type="term" value="F:zinc ion binding"/>
    <property type="evidence" value="ECO:0007669"/>
    <property type="project" value="UniProtKB-KW"/>
</dbReference>
<dbReference type="SMART" id="SM00356">
    <property type="entry name" value="ZnF_C3H1"/>
    <property type="match status" value="2"/>
</dbReference>
<evidence type="ECO:0000256" key="3">
    <source>
        <dbReference type="ARBA" id="ARBA00022833"/>
    </source>
</evidence>
<dbReference type="InterPro" id="IPR045234">
    <property type="entry name" value="Unkempt-like"/>
</dbReference>
<evidence type="ECO:0000256" key="1">
    <source>
        <dbReference type="ARBA" id="ARBA00022723"/>
    </source>
</evidence>
<sequence length="254" mass="28904">MFSLEEKQILNGCANPLGARTRYPDPLGNNSFDSDDFESDEFRMYSFKIKKCPINRTHDWTVCPYAHRGERARRRDPRRLPYVALACPELRATGGACPRGELCPYAHGVFEYWLHPAKYRTRVCTAGEHCTRPVCFFAHSPEDLRPEQPGHLSKWARLALRMDAEARTDRSAHIGAPSSNGGPVSSVTSHNNLALLDRSISGTSGIKADDDSPKELPPLEFFESLRRLRINEYYNNINKSNNVDEYAPNIDWKY</sequence>
<dbReference type="InterPro" id="IPR057444">
    <property type="entry name" value="Znf-CCCH_AtC3H23-like"/>
</dbReference>
<accession>A0A9Q1GTM6</accession>
<gene>
    <name evidence="7" type="ORF">Cgig2_023531</name>
</gene>
<evidence type="ECO:0000313" key="7">
    <source>
        <dbReference type="EMBL" id="KAJ8426415.1"/>
    </source>
</evidence>
<proteinExistence type="predicted"/>
<feature type="zinc finger region" description="C3H1-type" evidence="5">
    <location>
        <begin position="81"/>
        <end position="110"/>
    </location>
</feature>
<dbReference type="GO" id="GO:0003677">
    <property type="term" value="F:DNA binding"/>
    <property type="evidence" value="ECO:0007669"/>
    <property type="project" value="UniProtKB-KW"/>
</dbReference>
<protein>
    <recommendedName>
        <fullName evidence="6">C3H1-type domain-containing protein</fullName>
    </recommendedName>
</protein>
<organism evidence="7 8">
    <name type="scientific">Carnegiea gigantea</name>
    <dbReference type="NCBI Taxonomy" id="171969"/>
    <lineage>
        <taxon>Eukaryota</taxon>
        <taxon>Viridiplantae</taxon>
        <taxon>Streptophyta</taxon>
        <taxon>Embryophyta</taxon>
        <taxon>Tracheophyta</taxon>
        <taxon>Spermatophyta</taxon>
        <taxon>Magnoliopsida</taxon>
        <taxon>eudicotyledons</taxon>
        <taxon>Gunneridae</taxon>
        <taxon>Pentapetalae</taxon>
        <taxon>Caryophyllales</taxon>
        <taxon>Cactineae</taxon>
        <taxon>Cactaceae</taxon>
        <taxon>Cactoideae</taxon>
        <taxon>Echinocereeae</taxon>
        <taxon>Carnegiea</taxon>
    </lineage>
</organism>
<dbReference type="AlphaFoldDB" id="A0A9Q1GTM6"/>
<keyword evidence="8" id="KW-1185">Reference proteome</keyword>
<dbReference type="InterPro" id="IPR000571">
    <property type="entry name" value="Znf_CCCH"/>
</dbReference>
<evidence type="ECO:0000256" key="5">
    <source>
        <dbReference type="PROSITE-ProRule" id="PRU00723"/>
    </source>
</evidence>
<evidence type="ECO:0000256" key="4">
    <source>
        <dbReference type="ARBA" id="ARBA00023125"/>
    </source>
</evidence>
<evidence type="ECO:0000256" key="2">
    <source>
        <dbReference type="ARBA" id="ARBA00022771"/>
    </source>
</evidence>
<evidence type="ECO:0000259" key="6">
    <source>
        <dbReference type="PROSITE" id="PS50103"/>
    </source>
</evidence>
<feature type="domain" description="C3H1-type" evidence="6">
    <location>
        <begin position="81"/>
        <end position="110"/>
    </location>
</feature>
<dbReference type="Pfam" id="PF25512">
    <property type="entry name" value="zf-CCCH_AtC3H23"/>
    <property type="match status" value="1"/>
</dbReference>
<dbReference type="PANTHER" id="PTHR14493">
    <property type="entry name" value="UNKEMPT FAMILY MEMBER"/>
    <property type="match status" value="1"/>
</dbReference>
<keyword evidence="4" id="KW-0238">DNA-binding</keyword>
<dbReference type="Proteomes" id="UP001153076">
    <property type="component" value="Unassembled WGS sequence"/>
</dbReference>
<dbReference type="Pfam" id="PF00642">
    <property type="entry name" value="zf-CCCH"/>
    <property type="match status" value="1"/>
</dbReference>
<evidence type="ECO:0000313" key="8">
    <source>
        <dbReference type="Proteomes" id="UP001153076"/>
    </source>
</evidence>
<dbReference type="EMBL" id="JAKOGI010001293">
    <property type="protein sequence ID" value="KAJ8426415.1"/>
    <property type="molecule type" value="Genomic_DNA"/>
</dbReference>
<name>A0A9Q1GTM6_9CARY</name>
<reference evidence="7" key="1">
    <citation type="submission" date="2022-04" db="EMBL/GenBank/DDBJ databases">
        <title>Carnegiea gigantea Genome sequencing and assembly v2.</title>
        <authorList>
            <person name="Copetti D."/>
            <person name="Sanderson M.J."/>
            <person name="Burquez A."/>
            <person name="Wojciechowski M.F."/>
        </authorList>
    </citation>
    <scope>NUCLEOTIDE SEQUENCE</scope>
    <source>
        <strain evidence="7">SGP5-SGP5p</strain>
        <tissue evidence="7">Aerial part</tissue>
    </source>
</reference>
<dbReference type="Gene3D" id="3.30.1370.210">
    <property type="match status" value="1"/>
</dbReference>
<keyword evidence="2 5" id="KW-0863">Zinc-finger</keyword>